<keyword evidence="16" id="KW-1185">Reference proteome</keyword>
<evidence type="ECO:0000256" key="12">
    <source>
        <dbReference type="SAM" id="Coils"/>
    </source>
</evidence>
<keyword evidence="8" id="KW-0496">Mitochondrion</keyword>
<evidence type="ECO:0000256" key="13">
    <source>
        <dbReference type="SAM" id="Phobius"/>
    </source>
</evidence>
<keyword evidence="5" id="KW-0378">Hydrolase</keyword>
<feature type="domain" description="Dynamin-type G" evidence="14">
    <location>
        <begin position="197"/>
        <end position="480"/>
    </location>
</feature>
<dbReference type="PROSITE" id="PS51718">
    <property type="entry name" value="G_DYNAMIN_2"/>
    <property type="match status" value="1"/>
</dbReference>
<name>A0A0B7FKW3_THACB</name>
<evidence type="ECO:0000256" key="10">
    <source>
        <dbReference type="ARBA" id="ARBA00023136"/>
    </source>
</evidence>
<evidence type="ECO:0000256" key="8">
    <source>
        <dbReference type="ARBA" id="ARBA00023128"/>
    </source>
</evidence>
<evidence type="ECO:0000313" key="16">
    <source>
        <dbReference type="Proteomes" id="UP000059188"/>
    </source>
</evidence>
<keyword evidence="2 13" id="KW-0812">Transmembrane</keyword>
<dbReference type="GO" id="GO:0051646">
    <property type="term" value="P:mitochondrion localization"/>
    <property type="evidence" value="ECO:0007669"/>
    <property type="project" value="TreeGrafter"/>
</dbReference>
<dbReference type="GO" id="GO:0005525">
    <property type="term" value="F:GTP binding"/>
    <property type="evidence" value="ECO:0007669"/>
    <property type="project" value="UniProtKB-KW"/>
</dbReference>
<evidence type="ECO:0000256" key="3">
    <source>
        <dbReference type="ARBA" id="ARBA00022741"/>
    </source>
</evidence>
<evidence type="ECO:0000256" key="9">
    <source>
        <dbReference type="ARBA" id="ARBA00023134"/>
    </source>
</evidence>
<dbReference type="SUPFAM" id="SSF52540">
    <property type="entry name" value="P-loop containing nucleoside triphosphate hydrolases"/>
    <property type="match status" value="1"/>
</dbReference>
<gene>
    <name evidence="15" type="ORF">RSOLAG1IB_08161</name>
</gene>
<dbReference type="PANTHER" id="PTHR10465:SF0">
    <property type="entry name" value="SARCALUMENIN"/>
    <property type="match status" value="1"/>
</dbReference>
<dbReference type="InterPro" id="IPR030381">
    <property type="entry name" value="G_DYNAMIN_dom"/>
</dbReference>
<dbReference type="GO" id="GO:0008053">
    <property type="term" value="P:mitochondrial fusion"/>
    <property type="evidence" value="ECO:0007669"/>
    <property type="project" value="TreeGrafter"/>
</dbReference>
<sequence>MSQSYFPTTLAPVNVTSGPFSPFSPMNDSVPQTPLDATNALSSGQEAQTAYVNQRERLTTAAGQTVQLLGELREFTRKEWVPRYPQLSKNPGSTTRSMSFVDDPTNATDVLYNRPRAGGRRELTLVSELAEAPKGDQHDYLANDEFHVLRLDLSMGNGSHSPSSLVSTLEKQSIAHLLDDRLDAALAHVNKLKVRIADTRSKVLVTGDLNAGKSTLVNALLHRDVLPIDQQPLTSIFSEVHDAIENDGVEEVHVIKLDQLASYDRTNPATFTKAPISDLEELQGDPDAETPPDYTLRVYVSDPRSHETSLLNNGIADITLIDAPGLNRDSLKTTSLFARQEEIDVVVFCVNAENHFTLSAIDFLRTAGREKAYVFVVVNRYDQIKDKARCKRRVLEQIKALSPHTYADREELVHFVDSRTALGKSLTDGADEQGVMDAAFVSLESSLRSFVLLKRSKSKLMPAQTYLMKLLSDLELLAAANALLAKSETDAAKSILEKTLPVLEGLKAQRNAMEAELEALEEDTVHAVEDQVKKTLGEALSEVAKGKLDDGYELPPWRGVLNAWDYAQEVRVALLGSIDRAVERVESQARITTAEAVQQVTQVGERVLAAAPNGSAARQPRVFVPAAMFNRRGRGTGAAGVGIGLSRTPEYTQSTMGDVFDFEHWLETYILLPASSNNTTTATKKIEDSTTAISIASLGLGAATMVGTKTFGLRSVMQAIDLLGNKSVRAWAAPVLVLAVAGGISYLIIDLPYSIPRTVGRRIVNSLQSSGNTTKVGLDLTTTSTPNFVDGHAARVSRETRKVLRLAAWDVRERYRAAGEETGRAVKEAELVQKRAQVAWDFFVSVGEKVAGVGIMGGLMV</sequence>
<dbReference type="EMBL" id="LN679125">
    <property type="protein sequence ID" value="CEL56883.1"/>
    <property type="molecule type" value="Genomic_DNA"/>
</dbReference>
<dbReference type="Proteomes" id="UP000059188">
    <property type="component" value="Unassembled WGS sequence"/>
</dbReference>
<proteinExistence type="predicted"/>
<feature type="transmembrane region" description="Helical" evidence="13">
    <location>
        <begin position="731"/>
        <end position="753"/>
    </location>
</feature>
<evidence type="ECO:0000256" key="2">
    <source>
        <dbReference type="ARBA" id="ARBA00022692"/>
    </source>
</evidence>
<feature type="coiled-coil region" evidence="12">
    <location>
        <begin position="503"/>
        <end position="530"/>
    </location>
</feature>
<keyword evidence="10 13" id="KW-0472">Membrane</keyword>
<reference evidence="15 16" key="1">
    <citation type="submission" date="2014-11" db="EMBL/GenBank/DDBJ databases">
        <authorList>
            <person name="Wibberg Daniel"/>
        </authorList>
    </citation>
    <scope>NUCLEOTIDE SEQUENCE [LARGE SCALE GENOMIC DNA]</scope>
    <source>
        <strain evidence="15">Rhizoctonia solani AG1-IB 7/3/14</strain>
    </source>
</reference>
<comment type="subcellular location">
    <subcellularLocation>
        <location evidence="1">Mitochondrion outer membrane</location>
        <topology evidence="1">Multi-pass membrane protein</topology>
    </subcellularLocation>
</comment>
<evidence type="ECO:0000256" key="7">
    <source>
        <dbReference type="ARBA" id="ARBA00023054"/>
    </source>
</evidence>
<dbReference type="InterPro" id="IPR027417">
    <property type="entry name" value="P-loop_NTPase"/>
</dbReference>
<protein>
    <recommendedName>
        <fullName evidence="14">Dynamin-type G domain-containing protein</fullName>
    </recommendedName>
</protein>
<evidence type="ECO:0000313" key="15">
    <source>
        <dbReference type="EMBL" id="CEL56883.1"/>
    </source>
</evidence>
<comment type="catalytic activity">
    <reaction evidence="11">
        <text>GTP + H2O = GDP + phosphate + H(+)</text>
        <dbReference type="Rhea" id="RHEA:19669"/>
        <dbReference type="ChEBI" id="CHEBI:15377"/>
        <dbReference type="ChEBI" id="CHEBI:15378"/>
        <dbReference type="ChEBI" id="CHEBI:37565"/>
        <dbReference type="ChEBI" id="CHEBI:43474"/>
        <dbReference type="ChEBI" id="CHEBI:58189"/>
    </reaction>
</comment>
<keyword evidence="3" id="KW-0547">Nucleotide-binding</keyword>
<organism evidence="15 16">
    <name type="scientific">Thanatephorus cucumeris (strain AG1-IB / isolate 7/3/14)</name>
    <name type="common">Lettuce bottom rot fungus</name>
    <name type="synonym">Rhizoctonia solani</name>
    <dbReference type="NCBI Taxonomy" id="1108050"/>
    <lineage>
        <taxon>Eukaryota</taxon>
        <taxon>Fungi</taxon>
        <taxon>Dikarya</taxon>
        <taxon>Basidiomycota</taxon>
        <taxon>Agaricomycotina</taxon>
        <taxon>Agaricomycetes</taxon>
        <taxon>Cantharellales</taxon>
        <taxon>Ceratobasidiaceae</taxon>
        <taxon>Rhizoctonia</taxon>
        <taxon>Rhizoctonia solani AG-1</taxon>
    </lineage>
</organism>
<keyword evidence="4" id="KW-1000">Mitochondrion outer membrane</keyword>
<keyword evidence="7 12" id="KW-0175">Coiled coil</keyword>
<dbReference type="GO" id="GO:0005741">
    <property type="term" value="C:mitochondrial outer membrane"/>
    <property type="evidence" value="ECO:0007669"/>
    <property type="project" value="UniProtKB-SubCell"/>
</dbReference>
<dbReference type="InterPro" id="IPR045063">
    <property type="entry name" value="Dynamin_N"/>
</dbReference>
<dbReference type="Pfam" id="PF00350">
    <property type="entry name" value="Dynamin_N"/>
    <property type="match status" value="1"/>
</dbReference>
<evidence type="ECO:0000256" key="4">
    <source>
        <dbReference type="ARBA" id="ARBA00022787"/>
    </source>
</evidence>
<dbReference type="FunFam" id="3.40.50.300:FF:000638">
    <property type="entry name" value="Transmembrane GTPase Fzo1, putative"/>
    <property type="match status" value="1"/>
</dbReference>
<evidence type="ECO:0000256" key="6">
    <source>
        <dbReference type="ARBA" id="ARBA00022989"/>
    </source>
</evidence>
<dbReference type="InterPro" id="IPR027094">
    <property type="entry name" value="Mitofusin_fam"/>
</dbReference>
<keyword evidence="6 13" id="KW-1133">Transmembrane helix</keyword>
<keyword evidence="9" id="KW-0342">GTP-binding</keyword>
<evidence type="ECO:0000256" key="5">
    <source>
        <dbReference type="ARBA" id="ARBA00022801"/>
    </source>
</evidence>
<dbReference type="OrthoDB" id="9984778at2759"/>
<dbReference type="GO" id="GO:0003924">
    <property type="term" value="F:GTPase activity"/>
    <property type="evidence" value="ECO:0007669"/>
    <property type="project" value="InterPro"/>
</dbReference>
<evidence type="ECO:0000256" key="11">
    <source>
        <dbReference type="ARBA" id="ARBA00048548"/>
    </source>
</evidence>
<dbReference type="Gene3D" id="3.40.50.300">
    <property type="entry name" value="P-loop containing nucleotide triphosphate hydrolases"/>
    <property type="match status" value="1"/>
</dbReference>
<evidence type="ECO:0000256" key="1">
    <source>
        <dbReference type="ARBA" id="ARBA00004374"/>
    </source>
</evidence>
<dbReference type="STRING" id="1108050.A0A0B7FKW3"/>
<dbReference type="AlphaFoldDB" id="A0A0B7FKW3"/>
<evidence type="ECO:0000259" key="14">
    <source>
        <dbReference type="PROSITE" id="PS51718"/>
    </source>
</evidence>
<accession>A0A0B7FKW3</accession>
<dbReference type="PANTHER" id="PTHR10465">
    <property type="entry name" value="TRANSMEMBRANE GTPASE FZO1"/>
    <property type="match status" value="1"/>
</dbReference>